<feature type="non-terminal residue" evidence="3">
    <location>
        <position position="1"/>
    </location>
</feature>
<keyword evidence="1" id="KW-0175">Coiled coil</keyword>
<evidence type="ECO:0000313" key="3">
    <source>
        <dbReference type="EMBL" id="ETO18565.1"/>
    </source>
</evidence>
<feature type="transmembrane region" description="Helical" evidence="2">
    <location>
        <begin position="126"/>
        <end position="148"/>
    </location>
</feature>
<organism evidence="3 4">
    <name type="scientific">Reticulomyxa filosa</name>
    <dbReference type="NCBI Taxonomy" id="46433"/>
    <lineage>
        <taxon>Eukaryota</taxon>
        <taxon>Sar</taxon>
        <taxon>Rhizaria</taxon>
        <taxon>Retaria</taxon>
        <taxon>Foraminifera</taxon>
        <taxon>Monothalamids</taxon>
        <taxon>Reticulomyxidae</taxon>
        <taxon>Reticulomyxa</taxon>
    </lineage>
</organism>
<keyword evidence="4" id="KW-1185">Reference proteome</keyword>
<dbReference type="Proteomes" id="UP000023152">
    <property type="component" value="Unassembled WGS sequence"/>
</dbReference>
<dbReference type="AlphaFoldDB" id="X6MZS2"/>
<name>X6MZS2_RETFI</name>
<comment type="caution">
    <text evidence="3">The sequence shown here is derived from an EMBL/GenBank/DDBJ whole genome shotgun (WGS) entry which is preliminary data.</text>
</comment>
<evidence type="ECO:0000313" key="4">
    <source>
        <dbReference type="Proteomes" id="UP000023152"/>
    </source>
</evidence>
<evidence type="ECO:0000256" key="1">
    <source>
        <dbReference type="SAM" id="Coils"/>
    </source>
</evidence>
<sequence length="164" mass="19034">GPQNSLLDNPVLTDATLSGNELTAGMTSPVDMEIERWKTEAAKWKGLLDNSQAQHNQEIEKLRKECLEMTKEQLTVELQNKLTPMQKELLQLESRLNAALSQIQTLKEDKIKTIQHLNVALETSRYFIQLIFYNFYSTYIICFSCLAFHLQYSKFTTIECIFFF</sequence>
<gene>
    <name evidence="3" type="ORF">RFI_18699</name>
</gene>
<accession>X6MZS2</accession>
<keyword evidence="2" id="KW-1133">Transmembrane helix</keyword>
<keyword evidence="2" id="KW-0472">Membrane</keyword>
<proteinExistence type="predicted"/>
<protein>
    <submittedName>
        <fullName evidence="3">Uncharacterized protein</fullName>
    </submittedName>
</protein>
<keyword evidence="2" id="KW-0812">Transmembrane</keyword>
<dbReference type="EMBL" id="ASPP01014727">
    <property type="protein sequence ID" value="ETO18565.1"/>
    <property type="molecule type" value="Genomic_DNA"/>
</dbReference>
<evidence type="ECO:0000256" key="2">
    <source>
        <dbReference type="SAM" id="Phobius"/>
    </source>
</evidence>
<reference evidence="3 4" key="1">
    <citation type="journal article" date="2013" name="Curr. Biol.">
        <title>The Genome of the Foraminiferan Reticulomyxa filosa.</title>
        <authorList>
            <person name="Glockner G."/>
            <person name="Hulsmann N."/>
            <person name="Schleicher M."/>
            <person name="Noegel A.A."/>
            <person name="Eichinger L."/>
            <person name="Gallinger C."/>
            <person name="Pawlowski J."/>
            <person name="Sierra R."/>
            <person name="Euteneuer U."/>
            <person name="Pillet L."/>
            <person name="Moustafa A."/>
            <person name="Platzer M."/>
            <person name="Groth M."/>
            <person name="Szafranski K."/>
            <person name="Schliwa M."/>
        </authorList>
    </citation>
    <scope>NUCLEOTIDE SEQUENCE [LARGE SCALE GENOMIC DNA]</scope>
</reference>
<feature type="coiled-coil region" evidence="1">
    <location>
        <begin position="52"/>
        <end position="109"/>
    </location>
</feature>